<dbReference type="SUPFAM" id="SSF88697">
    <property type="entry name" value="PUA domain-like"/>
    <property type="match status" value="1"/>
</dbReference>
<dbReference type="Pfam" id="PF26291">
    <property type="entry name" value="SWIB_eIF2D"/>
    <property type="match status" value="1"/>
</dbReference>
<dbReference type="SUPFAM" id="SSF47592">
    <property type="entry name" value="SWIB/MDM2 domain"/>
    <property type="match status" value="1"/>
</dbReference>
<dbReference type="InterPro" id="IPR057429">
    <property type="entry name" value="WH_eIF2D"/>
</dbReference>
<dbReference type="InterPro" id="IPR039757">
    <property type="entry name" value="EIF2D"/>
</dbReference>
<dbReference type="EMBL" id="JBBPHU010000008">
    <property type="protein sequence ID" value="KAK7514837.1"/>
    <property type="molecule type" value="Genomic_DNA"/>
</dbReference>
<organism evidence="3 4">
    <name type="scientific">Phyllosticta citriasiana</name>
    <dbReference type="NCBI Taxonomy" id="595635"/>
    <lineage>
        <taxon>Eukaryota</taxon>
        <taxon>Fungi</taxon>
        <taxon>Dikarya</taxon>
        <taxon>Ascomycota</taxon>
        <taxon>Pezizomycotina</taxon>
        <taxon>Dothideomycetes</taxon>
        <taxon>Dothideomycetes incertae sedis</taxon>
        <taxon>Botryosphaeriales</taxon>
        <taxon>Phyllostictaceae</taxon>
        <taxon>Phyllosticta</taxon>
    </lineage>
</organism>
<reference evidence="3 4" key="1">
    <citation type="submission" date="2024-04" db="EMBL/GenBank/DDBJ databases">
        <title>Phyllosticta paracitricarpa is synonymous to the EU quarantine fungus P. citricarpa based on phylogenomic analyses.</title>
        <authorList>
            <consortium name="Lawrence Berkeley National Laboratory"/>
            <person name="Van Ingen-Buijs V.A."/>
            <person name="Van Westerhoven A.C."/>
            <person name="Haridas S."/>
            <person name="Skiadas P."/>
            <person name="Martin F."/>
            <person name="Groenewald J.Z."/>
            <person name="Crous P.W."/>
            <person name="Seidl M.F."/>
        </authorList>
    </citation>
    <scope>NUCLEOTIDE SEQUENCE [LARGE SCALE GENOMIC DNA]</scope>
    <source>
        <strain evidence="3 4">CBS 123371</strain>
    </source>
</reference>
<dbReference type="InterPro" id="IPR039759">
    <property type="entry name" value="eIF2D_SUI1"/>
</dbReference>
<feature type="domain" description="SUI1" evidence="2">
    <location>
        <begin position="548"/>
        <end position="624"/>
    </location>
</feature>
<dbReference type="Pfam" id="PF26292">
    <property type="entry name" value="PUA_elF2D"/>
    <property type="match status" value="1"/>
</dbReference>
<dbReference type="InterPro" id="IPR036885">
    <property type="entry name" value="SWIB_MDM2_dom_sf"/>
</dbReference>
<dbReference type="InterPro" id="IPR001950">
    <property type="entry name" value="SUI1"/>
</dbReference>
<sequence>MFKKKPNIKPLSPIKNSERRKLADHIISDLGLTVPSSDSADTEDKTGLTTLRNSLLPDGSLSARFATTAGPDAKKVSGTIYVGAHPNQDLRVLWVKLEERVYPTVYTLWHNSGVLPLLHTPSFVVEKLQGGADLMTPGLQNGPPFPEKAKKGAAVAIASLESPTVPMAVGVCAIDVSALQDVRGAKGHAVKMIQWAGDELWAWSTGGKPGISPPDHIDGWLASQSDVEQIQAQLDAADLQDEDENGGVTLSATGKDDLQSAGAADDLQAGELSQGDEPAVEEKELTTKEVDEAFKKAFLYGVRHFMETSKNEPNYGLSFPLSQSFVMSNLVQPFLPAYNPAQAASLQIKKTSYKNIKKFIKSLDKAQIIKAKDRDGNEAVILDIDFEDQEIKNFKPYRLPKKEASSGGKASTPAAPGDGSDNSVGQELKRVELFKPKERLSPLFVAVKADSKGFYTAAELRPIVTTYIEAEDLISPKNKRVVTMNPILANAVFDGSVKSDKDVINKGFVLRDALVDRVLASCAPFHAILRNDDTLGSTKPKAGAAPKINIVLETRSGNKTVTKASGVEAYFVNPQALADELRKTCASSTSVERLVGSSPKNPVMEVMVQGPQKEAVLKALERRGVPARWVEVVDKTKKKK</sequence>
<feature type="region of interest" description="Disordered" evidence="1">
    <location>
        <begin position="238"/>
        <end position="257"/>
    </location>
</feature>
<dbReference type="PANTHER" id="PTHR12217:SF4">
    <property type="entry name" value="EUKARYOTIC TRANSLATION INITIATION FACTOR 2D"/>
    <property type="match status" value="1"/>
</dbReference>
<dbReference type="InterPro" id="IPR048248">
    <property type="entry name" value="PUA_eIF2d-like"/>
</dbReference>
<evidence type="ECO:0000259" key="2">
    <source>
        <dbReference type="PROSITE" id="PS50296"/>
    </source>
</evidence>
<dbReference type="InterPro" id="IPR036877">
    <property type="entry name" value="SUI1_dom_sf"/>
</dbReference>
<evidence type="ECO:0000313" key="4">
    <source>
        <dbReference type="Proteomes" id="UP001363622"/>
    </source>
</evidence>
<dbReference type="PROSITE" id="PS50296">
    <property type="entry name" value="SUI1"/>
    <property type="match status" value="1"/>
</dbReference>
<comment type="caution">
    <text evidence="3">The sequence shown here is derived from an EMBL/GenBank/DDBJ whole genome shotgun (WGS) entry which is preliminary data.</text>
</comment>
<dbReference type="Pfam" id="PF01253">
    <property type="entry name" value="SUI1"/>
    <property type="match status" value="1"/>
</dbReference>
<gene>
    <name evidence="3" type="ORF">IWZ03DRAFT_314152</name>
</gene>
<protein>
    <recommendedName>
        <fullName evidence="2">SUI1 domain-containing protein</fullName>
    </recommendedName>
</protein>
<dbReference type="SUPFAM" id="SSF55159">
    <property type="entry name" value="eIF1-like"/>
    <property type="match status" value="1"/>
</dbReference>
<dbReference type="CDD" id="cd21156">
    <property type="entry name" value="PUA_eIF2d-like"/>
    <property type="match status" value="1"/>
</dbReference>
<name>A0ABR1KHC8_9PEZI</name>
<dbReference type="Gene3D" id="3.10.400.20">
    <property type="match status" value="1"/>
</dbReference>
<evidence type="ECO:0000313" key="3">
    <source>
        <dbReference type="EMBL" id="KAK7514837.1"/>
    </source>
</evidence>
<dbReference type="InterPro" id="IPR058886">
    <property type="entry name" value="SWIB_eIF2D"/>
</dbReference>
<dbReference type="PROSITE" id="PS50890">
    <property type="entry name" value="PUA"/>
    <property type="match status" value="1"/>
</dbReference>
<dbReference type="InterPro" id="IPR015947">
    <property type="entry name" value="PUA-like_sf"/>
</dbReference>
<feature type="region of interest" description="Disordered" evidence="1">
    <location>
        <begin position="397"/>
        <end position="423"/>
    </location>
</feature>
<proteinExistence type="predicted"/>
<accession>A0ABR1KHC8</accession>
<dbReference type="Gene3D" id="3.30.780.10">
    <property type="entry name" value="SUI1-like domain"/>
    <property type="match status" value="1"/>
</dbReference>
<dbReference type="Proteomes" id="UP001363622">
    <property type="component" value="Unassembled WGS sequence"/>
</dbReference>
<dbReference type="Pfam" id="PF25304">
    <property type="entry name" value="WHD_eIF2D"/>
    <property type="match status" value="1"/>
</dbReference>
<keyword evidence="4" id="KW-1185">Reference proteome</keyword>
<dbReference type="PANTHER" id="PTHR12217">
    <property type="entry name" value="EUKARYOTIC TRANSLATION INITIATION FACTOR 2D"/>
    <property type="match status" value="1"/>
</dbReference>
<evidence type="ECO:0000256" key="1">
    <source>
        <dbReference type="SAM" id="MobiDB-lite"/>
    </source>
</evidence>
<dbReference type="CDD" id="cd11608">
    <property type="entry name" value="eIF2D_C"/>
    <property type="match status" value="1"/>
</dbReference>